<dbReference type="OrthoDB" id="9811198at2"/>
<keyword evidence="3" id="KW-1003">Cell membrane</keyword>
<comment type="subcellular location">
    <subcellularLocation>
        <location evidence="7">Cell inner membrane</location>
        <topology evidence="7">Multi-pass membrane protein</topology>
    </subcellularLocation>
    <subcellularLocation>
        <location evidence="1">Cell membrane</location>
        <topology evidence="1">Multi-pass membrane protein</topology>
    </subcellularLocation>
</comment>
<dbReference type="EMBL" id="AP018933">
    <property type="protein sequence ID" value="BBG30138.1"/>
    <property type="molecule type" value="Genomic_DNA"/>
</dbReference>
<feature type="transmembrane region" description="Helical" evidence="7">
    <location>
        <begin position="78"/>
        <end position="95"/>
    </location>
</feature>
<dbReference type="InterPro" id="IPR049177">
    <property type="entry name" value="MgtC_SapB_SrpB_YhiD_N"/>
</dbReference>
<keyword evidence="4 7" id="KW-0812">Transmembrane</keyword>
<dbReference type="GO" id="GO:0005886">
    <property type="term" value="C:plasma membrane"/>
    <property type="evidence" value="ECO:0007669"/>
    <property type="project" value="UniProtKB-SubCell"/>
</dbReference>
<dbReference type="PANTHER" id="PTHR33778:SF1">
    <property type="entry name" value="MAGNESIUM TRANSPORTER YHID-RELATED"/>
    <property type="match status" value="1"/>
</dbReference>
<dbReference type="Proteomes" id="UP000267342">
    <property type="component" value="Chromosome"/>
</dbReference>
<evidence type="ECO:0000256" key="2">
    <source>
        <dbReference type="ARBA" id="ARBA00009298"/>
    </source>
</evidence>
<dbReference type="PANTHER" id="PTHR33778">
    <property type="entry name" value="PROTEIN MGTC"/>
    <property type="match status" value="1"/>
</dbReference>
<dbReference type="AlphaFoldDB" id="A0A348HET6"/>
<dbReference type="InterPro" id="IPR003416">
    <property type="entry name" value="MgtC/SapB/SrpB/YhiD_fam"/>
</dbReference>
<keyword evidence="5 7" id="KW-1133">Transmembrane helix</keyword>
<feature type="domain" description="MgtC/SapB/SrpB/YhiD N-terminal" evidence="8">
    <location>
        <begin position="17"/>
        <end position="147"/>
    </location>
</feature>
<evidence type="ECO:0000313" key="10">
    <source>
        <dbReference type="Proteomes" id="UP000267342"/>
    </source>
</evidence>
<accession>A0A348HET6</accession>
<feature type="transmembrane region" description="Helical" evidence="7">
    <location>
        <begin position="42"/>
        <end position="63"/>
    </location>
</feature>
<proteinExistence type="inferred from homology"/>
<evidence type="ECO:0000256" key="7">
    <source>
        <dbReference type="RuleBase" id="RU365041"/>
    </source>
</evidence>
<reference evidence="9 10" key="1">
    <citation type="submission" date="2018-09" db="EMBL/GenBank/DDBJ databases">
        <title>Zymobacter palmae IAM14233 (=T109) whole genome analysis.</title>
        <authorList>
            <person name="Yanase H."/>
        </authorList>
    </citation>
    <scope>NUCLEOTIDE SEQUENCE [LARGE SCALE GENOMIC DNA]</scope>
    <source>
        <strain evidence="9 10">IAM14233</strain>
    </source>
</reference>
<dbReference type="KEGG" id="zpl:ZBT109_1378"/>
<keyword evidence="7" id="KW-0997">Cell inner membrane</keyword>
<protein>
    <recommendedName>
        <fullName evidence="7">Protein MgtC</fullName>
    </recommendedName>
</protein>
<dbReference type="RefSeq" id="WP_051524024.1">
    <property type="nucleotide sequence ID" value="NZ_AP018933.1"/>
</dbReference>
<feature type="transmembrane region" description="Helical" evidence="7">
    <location>
        <begin position="102"/>
        <end position="120"/>
    </location>
</feature>
<gene>
    <name evidence="9" type="ORF">ZBT109_1378</name>
</gene>
<keyword evidence="10" id="KW-1185">Reference proteome</keyword>
<evidence type="ECO:0000256" key="4">
    <source>
        <dbReference type="ARBA" id="ARBA00022692"/>
    </source>
</evidence>
<keyword evidence="6 7" id="KW-0472">Membrane</keyword>
<sequence>MIETVLGAEWGGILVHLLVAWGIGSLIGLERSFHGRAAGFRTHALVCVSSALLTLITTYQHLWLPAGIGHVQTDPTRMAQGIMTGIGFLGAGVILKEGLTVRGLTTAASIWITASIGVLVGMGFWWPALLTTFITLMTLATFRWVESHMHRQRFVSASLKFPSHQVPDESELRAHIEQLGCRVVSMSYHMSYATQTFEYQMVVLTWSRDALAVLCRQFRDMEHLVGFRLSPVGG</sequence>
<feature type="transmembrane region" description="Helical" evidence="7">
    <location>
        <begin position="12"/>
        <end position="30"/>
    </location>
</feature>
<evidence type="ECO:0000259" key="8">
    <source>
        <dbReference type="Pfam" id="PF02308"/>
    </source>
</evidence>
<evidence type="ECO:0000256" key="6">
    <source>
        <dbReference type="ARBA" id="ARBA00023136"/>
    </source>
</evidence>
<comment type="similarity">
    <text evidence="2 7">Belongs to the MgtC/SapB family.</text>
</comment>
<dbReference type="Pfam" id="PF02308">
    <property type="entry name" value="MgtC"/>
    <property type="match status" value="1"/>
</dbReference>
<dbReference type="STRING" id="1123510.GCA_000620025_00370"/>
<evidence type="ECO:0000313" key="9">
    <source>
        <dbReference type="EMBL" id="BBG30138.1"/>
    </source>
</evidence>
<dbReference type="PRINTS" id="PR01837">
    <property type="entry name" value="MGTCSAPBPROT"/>
</dbReference>
<evidence type="ECO:0000256" key="1">
    <source>
        <dbReference type="ARBA" id="ARBA00004651"/>
    </source>
</evidence>
<organism evidence="9 10">
    <name type="scientific">Zymobacter palmae</name>
    <dbReference type="NCBI Taxonomy" id="33074"/>
    <lineage>
        <taxon>Bacteria</taxon>
        <taxon>Pseudomonadati</taxon>
        <taxon>Pseudomonadota</taxon>
        <taxon>Gammaproteobacteria</taxon>
        <taxon>Oceanospirillales</taxon>
        <taxon>Halomonadaceae</taxon>
        <taxon>Zymobacter group</taxon>
        <taxon>Zymobacter</taxon>
    </lineage>
</organism>
<name>A0A348HET6_9GAMM</name>
<evidence type="ECO:0000256" key="5">
    <source>
        <dbReference type="ARBA" id="ARBA00022989"/>
    </source>
</evidence>
<evidence type="ECO:0000256" key="3">
    <source>
        <dbReference type="ARBA" id="ARBA00022475"/>
    </source>
</evidence>